<sequence>MPCPVRQAGTVPPARRHVAHLETVINQRLLHQATQVAFIIDQQQPFTLHLSRRRIMSDAVRQRPLIAGEHHDDPGTLVDRRLNPHLAAGLLYETMHHRQASRALLHKCRSALRKVSGSTCKGQGATSSCIFKVISAPKRIRRQWLAPGKRQQVLGQANSALGTLPCHSHIFIHPFHSSLGEASFEQLQATADSRQYVIHFVCQPTRHLHNPFHALAITHRRLSQTLDLMAVSGDVPPHQRRQQLVGTASPTEPAVMTVAMANPTLEGRRGVSLHKRHQRQLRFGTVRGMEQVGERHLHRRSLIPTQQPMPSRVGRAHAQVGVEHQHHIRRQLPGMFRIGQVLRQARIEGLRQLAPFVAGPDTGSGLEQRVEKPGNRTTVVTNRREAARDPGLASDTLSIHCQRGILDQAALALQHLEYACPHTLP</sequence>
<proteinExistence type="predicted"/>
<keyword evidence="2" id="KW-1185">Reference proteome</keyword>
<reference evidence="1 2" key="1">
    <citation type="journal article" date="2017" name="Curr. Biol.">
        <title>Genome architecture and evolution of a unichromosomal asexual nematode.</title>
        <authorList>
            <person name="Fradin H."/>
            <person name="Zegar C."/>
            <person name="Gutwein M."/>
            <person name="Lucas J."/>
            <person name="Kovtun M."/>
            <person name="Corcoran D."/>
            <person name="Baugh L.R."/>
            <person name="Kiontke K."/>
            <person name="Gunsalus K."/>
            <person name="Fitch D.H."/>
            <person name="Piano F."/>
        </authorList>
    </citation>
    <scope>NUCLEOTIDE SEQUENCE [LARGE SCALE GENOMIC DNA]</scope>
    <source>
        <strain evidence="1">PF1309</strain>
    </source>
</reference>
<name>A0A2A2K2P2_9BILA</name>
<gene>
    <name evidence="1" type="ORF">WR25_12216</name>
</gene>
<protein>
    <submittedName>
        <fullName evidence="1">Uncharacterized protein</fullName>
    </submittedName>
</protein>
<evidence type="ECO:0000313" key="1">
    <source>
        <dbReference type="EMBL" id="PAV68152.1"/>
    </source>
</evidence>
<accession>A0A2A2K2P2</accession>
<dbReference type="AlphaFoldDB" id="A0A2A2K2P2"/>
<organism evidence="1 2">
    <name type="scientific">Diploscapter pachys</name>
    <dbReference type="NCBI Taxonomy" id="2018661"/>
    <lineage>
        <taxon>Eukaryota</taxon>
        <taxon>Metazoa</taxon>
        <taxon>Ecdysozoa</taxon>
        <taxon>Nematoda</taxon>
        <taxon>Chromadorea</taxon>
        <taxon>Rhabditida</taxon>
        <taxon>Rhabditina</taxon>
        <taxon>Rhabditomorpha</taxon>
        <taxon>Rhabditoidea</taxon>
        <taxon>Rhabditidae</taxon>
        <taxon>Diploscapter</taxon>
    </lineage>
</organism>
<dbReference type="Proteomes" id="UP000218231">
    <property type="component" value="Unassembled WGS sequence"/>
</dbReference>
<evidence type="ECO:0000313" key="2">
    <source>
        <dbReference type="Proteomes" id="UP000218231"/>
    </source>
</evidence>
<comment type="caution">
    <text evidence="1">The sequence shown here is derived from an EMBL/GenBank/DDBJ whole genome shotgun (WGS) entry which is preliminary data.</text>
</comment>
<dbReference type="EMBL" id="LIAE01009801">
    <property type="protein sequence ID" value="PAV68152.1"/>
    <property type="molecule type" value="Genomic_DNA"/>
</dbReference>